<gene>
    <name evidence="5" type="ORF">C7M84_007425</name>
</gene>
<dbReference type="AlphaFoldDB" id="A0A423UAM6"/>
<keyword evidence="6" id="KW-1185">Reference proteome</keyword>
<dbReference type="InterPro" id="IPR018256">
    <property type="entry name" value="Ribosomal_eL13_CS"/>
</dbReference>
<evidence type="ECO:0000256" key="1">
    <source>
        <dbReference type="ARBA" id="ARBA00005640"/>
    </source>
</evidence>
<dbReference type="GO" id="GO:0022625">
    <property type="term" value="C:cytosolic large ribosomal subunit"/>
    <property type="evidence" value="ECO:0007669"/>
    <property type="project" value="TreeGrafter"/>
</dbReference>
<dbReference type="Pfam" id="PF01294">
    <property type="entry name" value="Ribosomal_L13e"/>
    <property type="match status" value="1"/>
</dbReference>
<keyword evidence="2 4" id="KW-0689">Ribosomal protein</keyword>
<dbReference type="PANTHER" id="PTHR11722:SF0">
    <property type="entry name" value="LARGE RIBOSOMAL SUBUNIT PROTEIN EL13"/>
    <property type="match status" value="1"/>
</dbReference>
<dbReference type="OrthoDB" id="10264538at2759"/>
<dbReference type="HAMAP" id="MF_00499">
    <property type="entry name" value="Ribosomal_eL13"/>
    <property type="match status" value="1"/>
</dbReference>
<proteinExistence type="inferred from homology"/>
<dbReference type="PROSITE" id="PS01104">
    <property type="entry name" value="RIBOSOMAL_L13E"/>
    <property type="match status" value="1"/>
</dbReference>
<dbReference type="Gene3D" id="1.20.5.110">
    <property type="match status" value="1"/>
</dbReference>
<evidence type="ECO:0000313" key="6">
    <source>
        <dbReference type="Proteomes" id="UP000283509"/>
    </source>
</evidence>
<sequence length="211" mass="24267">MAPKRNNIIPNGHFHKDWQRYVRTWFTQPARKHRRRVKRQEKARRIAPRPLGKLKPIVRCPTSKYNIKQRLGKGFTLEEIKAAGLCKRYAQTIGIAVDHRRVNKSVGALQRNVQRLKEYKSKLILFPRKTTKPKKADASPEEMAMAQQLKGVVMPYVESQKGEKALIVSSKAKRFAAYGALRRERTMARNWGIRAKKAKEAAEDAAVIGKK</sequence>
<protein>
    <recommendedName>
        <fullName evidence="4">60S ribosomal protein L13</fullName>
    </recommendedName>
</protein>
<evidence type="ECO:0000256" key="2">
    <source>
        <dbReference type="ARBA" id="ARBA00022980"/>
    </source>
</evidence>
<dbReference type="GO" id="GO:0003735">
    <property type="term" value="F:structural constituent of ribosome"/>
    <property type="evidence" value="ECO:0007669"/>
    <property type="project" value="InterPro"/>
</dbReference>
<comment type="caution">
    <text evidence="5">The sequence shown here is derived from an EMBL/GenBank/DDBJ whole genome shotgun (WGS) entry which is preliminary data.</text>
</comment>
<dbReference type="InterPro" id="IPR001380">
    <property type="entry name" value="Ribosomal_eL13"/>
</dbReference>
<comment type="similarity">
    <text evidence="1 4">Belongs to the eukaryotic ribosomal protein eL13 family.</text>
</comment>
<name>A0A423UAM6_PENVA</name>
<dbReference type="EMBL" id="QCYY01000194">
    <property type="protein sequence ID" value="ROT85761.1"/>
    <property type="molecule type" value="Genomic_DNA"/>
</dbReference>
<accession>A0A423UAM6</accession>
<evidence type="ECO:0000256" key="4">
    <source>
        <dbReference type="RuleBase" id="RU000572"/>
    </source>
</evidence>
<dbReference type="GO" id="GO:0006412">
    <property type="term" value="P:translation"/>
    <property type="evidence" value="ECO:0007669"/>
    <property type="project" value="InterPro"/>
</dbReference>
<dbReference type="Proteomes" id="UP000283509">
    <property type="component" value="Unassembled WGS sequence"/>
</dbReference>
<reference evidence="5 6" key="2">
    <citation type="submission" date="2019-01" db="EMBL/GenBank/DDBJ databases">
        <title>The decoding of complex shrimp genome reveals the adaptation for benthos swimmer, frequently molting mechanism and breeding impact on genome.</title>
        <authorList>
            <person name="Sun Y."/>
            <person name="Gao Y."/>
            <person name="Yu Y."/>
        </authorList>
    </citation>
    <scope>NUCLEOTIDE SEQUENCE [LARGE SCALE GENOMIC DNA]</scope>
    <source>
        <tissue evidence="5">Muscle</tissue>
    </source>
</reference>
<keyword evidence="3 4" id="KW-0687">Ribonucleoprotein</keyword>
<organism evidence="5 6">
    <name type="scientific">Penaeus vannamei</name>
    <name type="common">Whiteleg shrimp</name>
    <name type="synonym">Litopenaeus vannamei</name>
    <dbReference type="NCBI Taxonomy" id="6689"/>
    <lineage>
        <taxon>Eukaryota</taxon>
        <taxon>Metazoa</taxon>
        <taxon>Ecdysozoa</taxon>
        <taxon>Arthropoda</taxon>
        <taxon>Crustacea</taxon>
        <taxon>Multicrustacea</taxon>
        <taxon>Malacostraca</taxon>
        <taxon>Eumalacostraca</taxon>
        <taxon>Eucarida</taxon>
        <taxon>Decapoda</taxon>
        <taxon>Dendrobranchiata</taxon>
        <taxon>Penaeoidea</taxon>
        <taxon>Penaeidae</taxon>
        <taxon>Penaeus</taxon>
    </lineage>
</organism>
<evidence type="ECO:0000256" key="3">
    <source>
        <dbReference type="ARBA" id="ARBA00023274"/>
    </source>
</evidence>
<reference evidence="5 6" key="1">
    <citation type="submission" date="2018-04" db="EMBL/GenBank/DDBJ databases">
        <authorList>
            <person name="Zhang X."/>
            <person name="Yuan J."/>
            <person name="Li F."/>
            <person name="Xiang J."/>
        </authorList>
    </citation>
    <scope>NUCLEOTIDE SEQUENCE [LARGE SCALE GENOMIC DNA]</scope>
    <source>
        <tissue evidence="5">Muscle</tissue>
    </source>
</reference>
<dbReference type="GO" id="GO:0003723">
    <property type="term" value="F:RNA binding"/>
    <property type="evidence" value="ECO:0007669"/>
    <property type="project" value="TreeGrafter"/>
</dbReference>
<evidence type="ECO:0000313" key="5">
    <source>
        <dbReference type="EMBL" id="ROT85761.1"/>
    </source>
</evidence>
<dbReference type="STRING" id="6689.A0A423UAM6"/>
<dbReference type="PANTHER" id="PTHR11722">
    <property type="entry name" value="60S RIBOSOMAL PROTEIN L13"/>
    <property type="match status" value="1"/>
</dbReference>